<dbReference type="InterPro" id="IPR000160">
    <property type="entry name" value="GGDEF_dom"/>
</dbReference>
<evidence type="ECO:0000313" key="7">
    <source>
        <dbReference type="EMBL" id="RCA12231.1"/>
    </source>
</evidence>
<dbReference type="Proteomes" id="UP000252797">
    <property type="component" value="Unassembled WGS sequence"/>
</dbReference>
<dbReference type="GO" id="GO:0043565">
    <property type="term" value="F:sequence-specific DNA binding"/>
    <property type="evidence" value="ECO:0007669"/>
    <property type="project" value="InterPro"/>
</dbReference>
<dbReference type="EMBL" id="LEPB01000001">
    <property type="protein sequence ID" value="RCA12231.1"/>
    <property type="molecule type" value="Genomic_DNA"/>
</dbReference>
<dbReference type="PROSITE" id="PS00041">
    <property type="entry name" value="HTH_ARAC_FAMILY_1"/>
    <property type="match status" value="1"/>
</dbReference>
<evidence type="ECO:0000259" key="5">
    <source>
        <dbReference type="PROSITE" id="PS01124"/>
    </source>
</evidence>
<feature type="transmembrane region" description="Helical" evidence="4">
    <location>
        <begin position="271"/>
        <end position="291"/>
    </location>
</feature>
<proteinExistence type="predicted"/>
<dbReference type="STRING" id="53345.LIU_03490"/>
<dbReference type="PROSITE" id="PS50887">
    <property type="entry name" value="GGDEF"/>
    <property type="match status" value="1"/>
</dbReference>
<dbReference type="SMART" id="SM00342">
    <property type="entry name" value="HTH_ARAC"/>
    <property type="match status" value="1"/>
</dbReference>
<name>A0A367CI01_9ENTE</name>
<gene>
    <name evidence="7" type="ORF">EA71_00435</name>
</gene>
<dbReference type="SUPFAM" id="SSF46689">
    <property type="entry name" value="Homeodomain-like"/>
    <property type="match status" value="2"/>
</dbReference>
<evidence type="ECO:0000256" key="4">
    <source>
        <dbReference type="SAM" id="Phobius"/>
    </source>
</evidence>
<evidence type="ECO:0000259" key="6">
    <source>
        <dbReference type="PROSITE" id="PS50887"/>
    </source>
</evidence>
<protein>
    <submittedName>
        <fullName evidence="7">AraC family transcriptional regulator</fullName>
    </submittedName>
</protein>
<keyword evidence="4" id="KW-1133">Transmembrane helix</keyword>
<feature type="transmembrane region" description="Helical" evidence="4">
    <location>
        <begin position="6"/>
        <end position="30"/>
    </location>
</feature>
<feature type="domain" description="HTH araC/xylS-type" evidence="5">
    <location>
        <begin position="632"/>
        <end position="730"/>
    </location>
</feature>
<dbReference type="InterPro" id="IPR018062">
    <property type="entry name" value="HTH_AraC-typ_CS"/>
</dbReference>
<dbReference type="PANTHER" id="PTHR43280:SF10">
    <property type="entry name" value="REGULATORY PROTEIN POCR"/>
    <property type="match status" value="1"/>
</dbReference>
<dbReference type="Pfam" id="PF12833">
    <property type="entry name" value="HTH_18"/>
    <property type="match status" value="1"/>
</dbReference>
<organism evidence="7 8">
    <name type="scientific">Enterococcus durans</name>
    <dbReference type="NCBI Taxonomy" id="53345"/>
    <lineage>
        <taxon>Bacteria</taxon>
        <taxon>Bacillati</taxon>
        <taxon>Bacillota</taxon>
        <taxon>Bacilli</taxon>
        <taxon>Lactobacillales</taxon>
        <taxon>Enterococcaceae</taxon>
        <taxon>Enterococcus</taxon>
    </lineage>
</organism>
<reference evidence="7 8" key="1">
    <citation type="submission" date="2015-06" db="EMBL/GenBank/DDBJ databases">
        <title>The Genome Sequence of Enterococcus durans 4EA1.</title>
        <authorList>
            <consortium name="The Broad Institute Genomics Platform"/>
            <consortium name="The Broad Institute Genome Sequencing Center for Infectious Disease"/>
            <person name="Earl A.M."/>
            <person name="Van Tyne D."/>
            <person name="Lebreton F."/>
            <person name="Saavedra J.T."/>
            <person name="Gilmore M.S."/>
            <person name="Manson Mcguire A."/>
            <person name="Clock S."/>
            <person name="Crupain M."/>
            <person name="Rangan U."/>
            <person name="Young S."/>
            <person name="Abouelleil A."/>
            <person name="Cao P."/>
            <person name="Chapman S.B."/>
            <person name="Griggs A."/>
            <person name="Priest M."/>
            <person name="Shea T."/>
            <person name="Wortman J."/>
            <person name="Nusbaum C."/>
            <person name="Birren B."/>
        </authorList>
    </citation>
    <scope>NUCLEOTIDE SEQUENCE [LARGE SCALE GENOMIC DNA]</scope>
    <source>
        <strain evidence="7 8">4EA1</strain>
    </source>
</reference>
<comment type="caution">
    <text evidence="7">The sequence shown here is derived from an EMBL/GenBank/DDBJ whole genome shotgun (WGS) entry which is preliminary data.</text>
</comment>
<keyword evidence="4" id="KW-0812">Transmembrane</keyword>
<keyword evidence="1" id="KW-0805">Transcription regulation</keyword>
<dbReference type="PROSITE" id="PS01124">
    <property type="entry name" value="HTH_ARAC_FAMILY_2"/>
    <property type="match status" value="1"/>
</dbReference>
<accession>A0A367CI01</accession>
<evidence type="ECO:0000256" key="3">
    <source>
        <dbReference type="ARBA" id="ARBA00023163"/>
    </source>
</evidence>
<sequence>MKKSTLFYKIFLPIFLLGTFLVLGFSLFIYKTTYESIETNYLSDKESLLRQIKTNIEWKIRTIEYSFSTYGSTKNFSDIFTKPLSYKEYPVYSEVRKELNFIETIVMDDNTYDLISLKGKWGVINGSLSQLSEEEISNYRNKYINNNNNLFWKKQPKGIEMIIALPMFVQDKYALGIASIDNYTLNKTIEQSGDDVLKIENDQGILFNEEHSSQNDLPYQKLDDLLEYNKTKVLHQDGRNYVLLKSDYNNWIYSLEVDQSTVGTMIRNLRIGLLTVSMTLVGLVCFLSYSFSERFSRPISQIQERLNLKSQGFNQKELDDVAHSVSQIIGENESLSANLVTQKPQLETLFVLSLFRNRVEKRELAQRLQQFGYSAEDECYYTALVQIDLLEDSHGGERDLLLLAINNMIAEIVPKENRMIPIVLNEEMQATIYRMKKGHTEARKEVMAYCRQIQKAIKEYLNLTVSIGVSEQFETLNESKQSVDRAKEALYYRVNTGPNSIIFYQEIVSADHEKTLIRYPVEKQNRLFEAIRSGEQEIEEPLHALIVEMFKQNKNPLSREVVVIRLINELVQLGQLLGVDTTDFEDLKQLYIKVLNTYHPKELEKVVLNQLVIPITRGSQEITEQEFKTLSENIIHIIYNEYDQDLSLDVIADRLHYNPNYLSSVFKKETGENFGDFVQNHRLEVAKQWLRETNFSVKEIAERLRYRNPQNFIRFFKKKEQITPGEYRKKSS</sequence>
<dbReference type="Gene3D" id="1.10.10.60">
    <property type="entry name" value="Homeodomain-like"/>
    <property type="match status" value="2"/>
</dbReference>
<dbReference type="AlphaFoldDB" id="A0A367CI01"/>
<keyword evidence="3" id="KW-0804">Transcription</keyword>
<dbReference type="RefSeq" id="WP_113845239.1">
    <property type="nucleotide sequence ID" value="NZ_JADPAK010000001.1"/>
</dbReference>
<evidence type="ECO:0000256" key="2">
    <source>
        <dbReference type="ARBA" id="ARBA00023125"/>
    </source>
</evidence>
<dbReference type="InterPro" id="IPR009057">
    <property type="entry name" value="Homeodomain-like_sf"/>
</dbReference>
<feature type="domain" description="GGDEF" evidence="6">
    <location>
        <begin position="378"/>
        <end position="506"/>
    </location>
</feature>
<dbReference type="GO" id="GO:0003700">
    <property type="term" value="F:DNA-binding transcription factor activity"/>
    <property type="evidence" value="ECO:0007669"/>
    <property type="project" value="InterPro"/>
</dbReference>
<evidence type="ECO:0000313" key="8">
    <source>
        <dbReference type="Proteomes" id="UP000252797"/>
    </source>
</evidence>
<dbReference type="InterPro" id="IPR018060">
    <property type="entry name" value="HTH_AraC"/>
</dbReference>
<keyword evidence="4" id="KW-0472">Membrane</keyword>
<dbReference type="PANTHER" id="PTHR43280">
    <property type="entry name" value="ARAC-FAMILY TRANSCRIPTIONAL REGULATOR"/>
    <property type="match status" value="1"/>
</dbReference>
<keyword evidence="2" id="KW-0238">DNA-binding</keyword>
<evidence type="ECO:0000256" key="1">
    <source>
        <dbReference type="ARBA" id="ARBA00023015"/>
    </source>
</evidence>